<feature type="transmembrane region" description="Helical" evidence="6">
    <location>
        <begin position="316"/>
        <end position="336"/>
    </location>
</feature>
<comment type="subcellular location">
    <subcellularLocation>
        <location evidence="1">Membrane</location>
        <topology evidence="1">Multi-pass membrane protein</topology>
    </subcellularLocation>
</comment>
<dbReference type="RefSeq" id="WP_132550312.1">
    <property type="nucleotide sequence ID" value="NZ_SMAA01000011.1"/>
</dbReference>
<evidence type="ECO:0000256" key="3">
    <source>
        <dbReference type="ARBA" id="ARBA00022692"/>
    </source>
</evidence>
<name>A0A4R3K608_9FIRM</name>
<keyword evidence="5 6" id="KW-0472">Membrane</keyword>
<feature type="transmembrane region" description="Helical" evidence="6">
    <location>
        <begin position="134"/>
        <end position="153"/>
    </location>
</feature>
<feature type="domain" description="Citrate transporter-like" evidence="7">
    <location>
        <begin position="13"/>
        <end position="366"/>
    </location>
</feature>
<dbReference type="AlphaFoldDB" id="A0A4R3K608"/>
<feature type="transmembrane region" description="Helical" evidence="6">
    <location>
        <begin position="99"/>
        <end position="122"/>
    </location>
</feature>
<dbReference type="EMBL" id="SMAA01000011">
    <property type="protein sequence ID" value="TCS78223.1"/>
    <property type="molecule type" value="Genomic_DNA"/>
</dbReference>
<dbReference type="OrthoDB" id="5329450at2"/>
<dbReference type="InterPro" id="IPR004680">
    <property type="entry name" value="Cit_transptr-like_dom"/>
</dbReference>
<keyword evidence="2" id="KW-0813">Transport</keyword>
<evidence type="ECO:0000256" key="5">
    <source>
        <dbReference type="ARBA" id="ARBA00023136"/>
    </source>
</evidence>
<dbReference type="GO" id="GO:0015137">
    <property type="term" value="F:citrate transmembrane transporter activity"/>
    <property type="evidence" value="ECO:0007669"/>
    <property type="project" value="InterPro"/>
</dbReference>
<dbReference type="InterPro" id="IPR014738">
    <property type="entry name" value="Citrate_transporter"/>
</dbReference>
<feature type="transmembrane region" description="Helical" evidence="6">
    <location>
        <begin position="232"/>
        <end position="248"/>
    </location>
</feature>
<dbReference type="NCBIfam" id="TIGR00784">
    <property type="entry name" value="citMHS"/>
    <property type="match status" value="1"/>
</dbReference>
<feature type="transmembrane region" description="Helical" evidence="6">
    <location>
        <begin position="409"/>
        <end position="430"/>
    </location>
</feature>
<evidence type="ECO:0000313" key="9">
    <source>
        <dbReference type="Proteomes" id="UP000295188"/>
    </source>
</evidence>
<proteinExistence type="predicted"/>
<evidence type="ECO:0000256" key="6">
    <source>
        <dbReference type="SAM" id="Phobius"/>
    </source>
</evidence>
<sequence>MLAFWGLLIIVIFMYLILSKRFSAFVALILVPVVIGCIAGFSTQIGKMMMDGVKTTAPTAVLMMMAVLFFSILTDAGLFEPVIRKIILLVHGDPLKIAIGTALLALVASLEGEGAVTVIITCTPFLPLYKKMNMNVNTLAVLTWMPVVVKGFFPWAGPSARTVTALGINSTDLFAPVVWCMLAGIIWTFLTAYIIGLRERKRIGLIQIDTALINDVLASVDNQKSLYRRPKLIFINLLLMLIAMIAILKNILPTTVIFELGAAIALIVNFHSLKEQSLVLFNHAKGILTVGIMIVAAGVFVGILTGTKMIDAIAEMLISFIPSTMGPHIGFITAVLSAPLSFSLSPDGFFFGVLPILAKLANAYGISNLQVGIAGLMGMAFQIIGPTVGALWLLIGVCETNLGDFHKAAVIPFTGLTLLFIIVELIVGGFPM</sequence>
<gene>
    <name evidence="8" type="ORF">EDC37_11189</name>
</gene>
<evidence type="ECO:0000313" key="8">
    <source>
        <dbReference type="EMBL" id="TCS78223.1"/>
    </source>
</evidence>
<keyword evidence="3 6" id="KW-0812">Transmembrane</keyword>
<feature type="transmembrane region" description="Helical" evidence="6">
    <location>
        <begin position="348"/>
        <end position="367"/>
    </location>
</feature>
<feature type="transmembrane region" description="Helical" evidence="6">
    <location>
        <begin position="173"/>
        <end position="195"/>
    </location>
</feature>
<feature type="transmembrane region" description="Helical" evidence="6">
    <location>
        <begin position="6"/>
        <end position="39"/>
    </location>
</feature>
<dbReference type="GO" id="GO:0016020">
    <property type="term" value="C:membrane"/>
    <property type="evidence" value="ECO:0007669"/>
    <property type="project" value="UniProtKB-SubCell"/>
</dbReference>
<feature type="transmembrane region" description="Helical" evidence="6">
    <location>
        <begin position="60"/>
        <end position="79"/>
    </location>
</feature>
<accession>A0A4R3K608</accession>
<evidence type="ECO:0000256" key="4">
    <source>
        <dbReference type="ARBA" id="ARBA00022989"/>
    </source>
</evidence>
<dbReference type="Pfam" id="PF03600">
    <property type="entry name" value="CitMHS"/>
    <property type="match status" value="1"/>
</dbReference>
<evidence type="ECO:0000256" key="1">
    <source>
        <dbReference type="ARBA" id="ARBA00004141"/>
    </source>
</evidence>
<feature type="transmembrane region" description="Helical" evidence="6">
    <location>
        <begin position="285"/>
        <end position="304"/>
    </location>
</feature>
<feature type="transmembrane region" description="Helical" evidence="6">
    <location>
        <begin position="373"/>
        <end position="397"/>
    </location>
</feature>
<organism evidence="8 9">
    <name type="scientific">Pectinatus cerevisiiphilus</name>
    <dbReference type="NCBI Taxonomy" id="86956"/>
    <lineage>
        <taxon>Bacteria</taxon>
        <taxon>Bacillati</taxon>
        <taxon>Bacillota</taxon>
        <taxon>Negativicutes</taxon>
        <taxon>Selenomonadales</taxon>
        <taxon>Selenomonadaceae</taxon>
        <taxon>Pectinatus</taxon>
    </lineage>
</organism>
<keyword evidence="9" id="KW-1185">Reference proteome</keyword>
<comment type="caution">
    <text evidence="8">The sequence shown here is derived from an EMBL/GenBank/DDBJ whole genome shotgun (WGS) entry which is preliminary data.</text>
</comment>
<evidence type="ECO:0000256" key="2">
    <source>
        <dbReference type="ARBA" id="ARBA00022448"/>
    </source>
</evidence>
<dbReference type="Proteomes" id="UP000295188">
    <property type="component" value="Unassembled WGS sequence"/>
</dbReference>
<protein>
    <submittedName>
        <fullName evidence="8">CitMHS family citrate-Mg2+:H+ or citrate-Ca2+:H+ symporter</fullName>
    </submittedName>
</protein>
<keyword evidence="4 6" id="KW-1133">Transmembrane helix</keyword>
<evidence type="ECO:0000259" key="7">
    <source>
        <dbReference type="Pfam" id="PF03600"/>
    </source>
</evidence>
<reference evidence="8 9" key="1">
    <citation type="submission" date="2019-03" db="EMBL/GenBank/DDBJ databases">
        <title>Genomic Encyclopedia of Type Strains, Phase IV (KMG-IV): sequencing the most valuable type-strain genomes for metagenomic binning, comparative biology and taxonomic classification.</title>
        <authorList>
            <person name="Goeker M."/>
        </authorList>
    </citation>
    <scope>NUCLEOTIDE SEQUENCE [LARGE SCALE GENOMIC DNA]</scope>
    <source>
        <strain evidence="8 9">DSM 20467</strain>
    </source>
</reference>